<dbReference type="InterPro" id="IPR035587">
    <property type="entry name" value="DUS-like_FMN-bd"/>
</dbReference>
<dbReference type="PANTHER" id="PTHR45846">
    <property type="entry name" value="TRNA-DIHYDROURIDINE(47) SYNTHASE [NAD(P)(+)]-LIKE"/>
    <property type="match status" value="1"/>
</dbReference>
<organism evidence="17 18">
    <name type="scientific">Sulfurivirga caldicuralii</name>
    <dbReference type="NCBI Taxonomy" id="364032"/>
    <lineage>
        <taxon>Bacteria</taxon>
        <taxon>Pseudomonadati</taxon>
        <taxon>Pseudomonadota</taxon>
        <taxon>Gammaproteobacteria</taxon>
        <taxon>Thiotrichales</taxon>
        <taxon>Piscirickettsiaceae</taxon>
        <taxon>Sulfurivirga</taxon>
    </lineage>
</organism>
<comment type="catalytic activity">
    <reaction evidence="11">
        <text>a 5,6-dihydrouridine in tRNA + NAD(+) = a uridine in tRNA + NADH + H(+)</text>
        <dbReference type="Rhea" id="RHEA:54452"/>
        <dbReference type="Rhea" id="RHEA-COMP:13339"/>
        <dbReference type="Rhea" id="RHEA-COMP:13887"/>
        <dbReference type="ChEBI" id="CHEBI:15378"/>
        <dbReference type="ChEBI" id="CHEBI:57540"/>
        <dbReference type="ChEBI" id="CHEBI:57945"/>
        <dbReference type="ChEBI" id="CHEBI:65315"/>
        <dbReference type="ChEBI" id="CHEBI:74443"/>
    </reaction>
</comment>
<keyword evidence="14" id="KW-0547">Nucleotide-binding</keyword>
<proteinExistence type="inferred from homology"/>
<keyword evidence="5 12" id="KW-0288">FMN</keyword>
<keyword evidence="4 12" id="KW-0285">Flavoprotein</keyword>
<accession>A0A1N6DUV8</accession>
<keyword evidence="9 12" id="KW-0560">Oxidoreductase</keyword>
<dbReference type="InterPro" id="IPR001269">
    <property type="entry name" value="DUS_fam"/>
</dbReference>
<keyword evidence="7" id="KW-0521">NADP</keyword>
<evidence type="ECO:0000313" key="17">
    <source>
        <dbReference type="EMBL" id="SIN74541.1"/>
    </source>
</evidence>
<keyword evidence="18" id="KW-1185">Reference proteome</keyword>
<evidence type="ECO:0000256" key="6">
    <source>
        <dbReference type="ARBA" id="ARBA00022694"/>
    </source>
</evidence>
<feature type="active site" description="Proton donor" evidence="13">
    <location>
        <position position="104"/>
    </location>
</feature>
<evidence type="ECO:0000256" key="2">
    <source>
        <dbReference type="ARBA" id="ARBA00002790"/>
    </source>
</evidence>
<dbReference type="GO" id="GO:0050660">
    <property type="term" value="F:flavin adenine dinucleotide binding"/>
    <property type="evidence" value="ECO:0007669"/>
    <property type="project" value="InterPro"/>
</dbReference>
<dbReference type="PANTHER" id="PTHR45846:SF1">
    <property type="entry name" value="TRNA-DIHYDROURIDINE(47) SYNTHASE [NAD(P)(+)]-LIKE"/>
    <property type="match status" value="1"/>
</dbReference>
<evidence type="ECO:0000256" key="12">
    <source>
        <dbReference type="PIRNR" id="PIRNR006621"/>
    </source>
</evidence>
<dbReference type="CDD" id="cd02801">
    <property type="entry name" value="DUS_like_FMN"/>
    <property type="match status" value="1"/>
</dbReference>
<feature type="binding site" evidence="14">
    <location>
        <position position="143"/>
    </location>
    <ligand>
        <name>FMN</name>
        <dbReference type="ChEBI" id="CHEBI:58210"/>
    </ligand>
</feature>
<name>A0A1N6DUV8_9GAMM</name>
<keyword evidence="6 12" id="KW-0819">tRNA processing</keyword>
<protein>
    <recommendedName>
        <fullName evidence="12">tRNA-dihydrouridine synthase</fullName>
        <ecNumber evidence="12">1.3.1.-</ecNumber>
    </recommendedName>
</protein>
<evidence type="ECO:0000259" key="16">
    <source>
        <dbReference type="Pfam" id="PF01207"/>
    </source>
</evidence>
<dbReference type="STRING" id="364032.SAMN05443662_0427"/>
<comment type="function">
    <text evidence="2 12">Catalyzes the synthesis of 5,6-dihydrouridine (D), a modified base found in the D-loop of most tRNAs, via the reduction of the C5-C6 double bond in target uridines.</text>
</comment>
<dbReference type="InterPro" id="IPR013785">
    <property type="entry name" value="Aldolase_TIM"/>
</dbReference>
<evidence type="ECO:0000256" key="15">
    <source>
        <dbReference type="SAM" id="MobiDB-lite"/>
    </source>
</evidence>
<evidence type="ECO:0000256" key="9">
    <source>
        <dbReference type="ARBA" id="ARBA00023002"/>
    </source>
</evidence>
<sequence length="326" mass="35826">MLKPLQIGSWRLPNNLALAPMAGVTDRVFRTLCREQGAGYAVAEMTHSKPDLRNHRKSLTRRADSAEPAPHAVQLLGHDPQLLADAARWHVDQGADIIDLNLGCPAKKVCNVAAGSALMSDPARVAAIFEAVVAAVPVPVTVKMRTGTDEGHRNAPELAWIAQESGLALVTIHGRTRSQRFQGEAEYDTLAEIAQRLTIPVLANGDIDSGDKARHVLKYTGAAGVMVGRASFGNPWIFGEIRAALTEEEWIPPSLEERVATLHRHVRELHAYYGETTGVRLARKHAGWYARHLPNGETFRNTFVRLSHAQAQLDWIEQTYSHAFAL</sequence>
<feature type="binding site" evidence="14">
    <location>
        <position position="74"/>
    </location>
    <ligand>
        <name>FMN</name>
        <dbReference type="ChEBI" id="CHEBI:58210"/>
    </ligand>
</feature>
<dbReference type="AlphaFoldDB" id="A0A1N6DUV8"/>
<keyword evidence="8" id="KW-0694">RNA-binding</keyword>
<dbReference type="PIRSF" id="PIRSF006621">
    <property type="entry name" value="Dus"/>
    <property type="match status" value="1"/>
</dbReference>
<feature type="domain" description="DUS-like FMN-binding" evidence="16">
    <location>
        <begin position="18"/>
        <end position="321"/>
    </location>
</feature>
<dbReference type="OrthoDB" id="9764501at2"/>
<comment type="catalytic activity">
    <reaction evidence="10">
        <text>a 5,6-dihydrouridine in tRNA + NADP(+) = a uridine in tRNA + NADPH + H(+)</text>
        <dbReference type="Rhea" id="RHEA:23624"/>
        <dbReference type="Rhea" id="RHEA-COMP:13339"/>
        <dbReference type="Rhea" id="RHEA-COMP:13887"/>
        <dbReference type="ChEBI" id="CHEBI:15378"/>
        <dbReference type="ChEBI" id="CHEBI:57783"/>
        <dbReference type="ChEBI" id="CHEBI:58349"/>
        <dbReference type="ChEBI" id="CHEBI:65315"/>
        <dbReference type="ChEBI" id="CHEBI:74443"/>
    </reaction>
</comment>
<evidence type="ECO:0000313" key="18">
    <source>
        <dbReference type="Proteomes" id="UP000198461"/>
    </source>
</evidence>
<dbReference type="Gene3D" id="1.10.1200.80">
    <property type="entry name" value="Putative flavin oxidoreducatase, domain 2"/>
    <property type="match status" value="1"/>
</dbReference>
<feature type="binding site" evidence="14">
    <location>
        <position position="173"/>
    </location>
    <ligand>
        <name>FMN</name>
        <dbReference type="ChEBI" id="CHEBI:58210"/>
    </ligand>
</feature>
<evidence type="ECO:0000256" key="10">
    <source>
        <dbReference type="ARBA" id="ARBA00048205"/>
    </source>
</evidence>
<evidence type="ECO:0000256" key="5">
    <source>
        <dbReference type="ARBA" id="ARBA00022643"/>
    </source>
</evidence>
<comment type="similarity">
    <text evidence="12">Belongs to the dus family.</text>
</comment>
<dbReference type="Pfam" id="PF01207">
    <property type="entry name" value="Dus"/>
    <property type="match status" value="1"/>
</dbReference>
<dbReference type="EMBL" id="FSRE01000001">
    <property type="protein sequence ID" value="SIN74541.1"/>
    <property type="molecule type" value="Genomic_DNA"/>
</dbReference>
<dbReference type="SUPFAM" id="SSF51395">
    <property type="entry name" value="FMN-linked oxidoreductases"/>
    <property type="match status" value="1"/>
</dbReference>
<dbReference type="InterPro" id="IPR018517">
    <property type="entry name" value="tRNA_hU_synthase_CS"/>
</dbReference>
<dbReference type="NCBIfam" id="TIGR00737">
    <property type="entry name" value="nifR3_yhdG"/>
    <property type="match status" value="1"/>
</dbReference>
<gene>
    <name evidence="17" type="ORF">SAMN05443662_0427</name>
</gene>
<dbReference type="InterPro" id="IPR024036">
    <property type="entry name" value="tRNA-dHydroUridine_Synthase_C"/>
</dbReference>
<dbReference type="RefSeq" id="WP_074200736.1">
    <property type="nucleotide sequence ID" value="NZ_FSRE01000001.1"/>
</dbReference>
<keyword evidence="3" id="KW-0820">tRNA-binding</keyword>
<dbReference type="GO" id="GO:0017150">
    <property type="term" value="F:tRNA dihydrouridine synthase activity"/>
    <property type="evidence" value="ECO:0007669"/>
    <property type="project" value="InterPro"/>
</dbReference>
<evidence type="ECO:0000256" key="11">
    <source>
        <dbReference type="ARBA" id="ARBA00048802"/>
    </source>
</evidence>
<comment type="cofactor">
    <cofactor evidence="1 12 14">
        <name>FMN</name>
        <dbReference type="ChEBI" id="CHEBI:58210"/>
    </cofactor>
</comment>
<dbReference type="EC" id="1.3.1.-" evidence="12"/>
<evidence type="ECO:0000256" key="4">
    <source>
        <dbReference type="ARBA" id="ARBA00022630"/>
    </source>
</evidence>
<dbReference type="GO" id="GO:0000049">
    <property type="term" value="F:tRNA binding"/>
    <property type="evidence" value="ECO:0007669"/>
    <property type="project" value="UniProtKB-KW"/>
</dbReference>
<feature type="region of interest" description="Disordered" evidence="15">
    <location>
        <begin position="49"/>
        <end position="69"/>
    </location>
</feature>
<dbReference type="PROSITE" id="PS01136">
    <property type="entry name" value="UPF0034"/>
    <property type="match status" value="1"/>
</dbReference>
<dbReference type="Gene3D" id="3.20.20.70">
    <property type="entry name" value="Aldolase class I"/>
    <property type="match status" value="1"/>
</dbReference>
<evidence type="ECO:0000256" key="14">
    <source>
        <dbReference type="PIRSR" id="PIRSR006621-2"/>
    </source>
</evidence>
<reference evidence="17 18" key="1">
    <citation type="submission" date="2016-11" db="EMBL/GenBank/DDBJ databases">
        <authorList>
            <person name="Jaros S."/>
            <person name="Januszkiewicz K."/>
            <person name="Wedrychowicz H."/>
        </authorList>
    </citation>
    <scope>NUCLEOTIDE SEQUENCE [LARGE SCALE GENOMIC DNA]</scope>
    <source>
        <strain evidence="17 18">DSM 17737</strain>
    </source>
</reference>
<evidence type="ECO:0000256" key="1">
    <source>
        <dbReference type="ARBA" id="ARBA00001917"/>
    </source>
</evidence>
<feature type="binding site" evidence="14">
    <location>
        <begin position="20"/>
        <end position="22"/>
    </location>
    <ligand>
        <name>FMN</name>
        <dbReference type="ChEBI" id="CHEBI:58210"/>
    </ligand>
</feature>
<evidence type="ECO:0000256" key="13">
    <source>
        <dbReference type="PIRSR" id="PIRSR006621-1"/>
    </source>
</evidence>
<evidence type="ECO:0000256" key="3">
    <source>
        <dbReference type="ARBA" id="ARBA00022555"/>
    </source>
</evidence>
<feature type="binding site" evidence="14">
    <location>
        <begin position="228"/>
        <end position="229"/>
    </location>
    <ligand>
        <name>FMN</name>
        <dbReference type="ChEBI" id="CHEBI:58210"/>
    </ligand>
</feature>
<dbReference type="Proteomes" id="UP000198461">
    <property type="component" value="Unassembled WGS sequence"/>
</dbReference>
<evidence type="ECO:0000256" key="7">
    <source>
        <dbReference type="ARBA" id="ARBA00022857"/>
    </source>
</evidence>
<dbReference type="InterPro" id="IPR004652">
    <property type="entry name" value="DusB-like"/>
</dbReference>
<evidence type="ECO:0000256" key="8">
    <source>
        <dbReference type="ARBA" id="ARBA00022884"/>
    </source>
</evidence>